<keyword evidence="3" id="KW-1003">Cell membrane</keyword>
<keyword evidence="10" id="KW-1185">Reference proteome</keyword>
<feature type="transmembrane region" description="Helical" evidence="7">
    <location>
        <begin position="196"/>
        <end position="215"/>
    </location>
</feature>
<feature type="transmembrane region" description="Helical" evidence="7">
    <location>
        <begin position="121"/>
        <end position="140"/>
    </location>
</feature>
<dbReference type="InterPro" id="IPR020846">
    <property type="entry name" value="MFS_dom"/>
</dbReference>
<dbReference type="InterPro" id="IPR011701">
    <property type="entry name" value="MFS"/>
</dbReference>
<dbReference type="GeneID" id="301842227"/>
<dbReference type="Pfam" id="PF07690">
    <property type="entry name" value="MFS_1"/>
    <property type="match status" value="1"/>
</dbReference>
<sequence>MSSDVHTAVARPSLAEQRKRVRKAALAAYLGGTLEYYDFYLYGTAATIIFPKIFFPAGNPALATISSFATLAVAYVARPFGALLWGHLGDRIGRKRTLVMTLSLMGISTFLIGLLPGYGQAGVWAPILLVLMRVLQGVSAGGETAGAASLAMEESPIGKRAFYPSLTMSGIAGGLILSSVAFLPVSAMSEADRLGWGWRIPFLASALVLVVAFLVRRTLAEPVIFEKAAEQREIQKLPVVTMLKTHPKQLVQVALMTLSSVPLIVMQSFGLSFAVRAGVPASTMLWVTISGNVLSSITIPLMALLSDRFGRRPVFAGGILLCAGLIWPWLHAIAAQDVPLIFVFGILIIAVGSAMPTGVYPAFFAELFNVKVRYSGMSLGMQIGFVLNGFTPLLATTLVGSSPDWSPAAWIVAVTSVVAAAAALWARETNRLPLEDLGNPISRSDRRHVHA</sequence>
<evidence type="ECO:0000256" key="6">
    <source>
        <dbReference type="ARBA" id="ARBA00023136"/>
    </source>
</evidence>
<evidence type="ECO:0000256" key="7">
    <source>
        <dbReference type="SAM" id="Phobius"/>
    </source>
</evidence>
<name>A0A3N2GQH6_9PSEU</name>
<comment type="caution">
    <text evidence="9">The sequence shown here is derived from an EMBL/GenBank/DDBJ whole genome shotgun (WGS) entry which is preliminary data.</text>
</comment>
<dbReference type="PROSITE" id="PS50850">
    <property type="entry name" value="MFS"/>
    <property type="match status" value="1"/>
</dbReference>
<dbReference type="GO" id="GO:0005886">
    <property type="term" value="C:plasma membrane"/>
    <property type="evidence" value="ECO:0007669"/>
    <property type="project" value="UniProtKB-SubCell"/>
</dbReference>
<reference evidence="9 10" key="1">
    <citation type="submission" date="2018-11" db="EMBL/GenBank/DDBJ databases">
        <title>Sequencing the genomes of 1000 actinobacteria strains.</title>
        <authorList>
            <person name="Klenk H.-P."/>
        </authorList>
    </citation>
    <scope>NUCLEOTIDE SEQUENCE [LARGE SCALE GENOMIC DNA]</scope>
    <source>
        <strain evidence="9 10">DSM 44348</strain>
    </source>
</reference>
<dbReference type="Proteomes" id="UP000274843">
    <property type="component" value="Unassembled WGS sequence"/>
</dbReference>
<feature type="transmembrane region" description="Helical" evidence="7">
    <location>
        <begin position="62"/>
        <end position="85"/>
    </location>
</feature>
<dbReference type="InterPro" id="IPR005829">
    <property type="entry name" value="Sugar_transporter_CS"/>
</dbReference>
<comment type="subcellular location">
    <subcellularLocation>
        <location evidence="1">Cell membrane</location>
        <topology evidence="1">Multi-pass membrane protein</topology>
    </subcellularLocation>
</comment>
<keyword evidence="5 7" id="KW-1133">Transmembrane helix</keyword>
<evidence type="ECO:0000313" key="10">
    <source>
        <dbReference type="Proteomes" id="UP000274843"/>
    </source>
</evidence>
<dbReference type="InterPro" id="IPR036259">
    <property type="entry name" value="MFS_trans_sf"/>
</dbReference>
<proteinExistence type="predicted"/>
<keyword evidence="2" id="KW-0813">Transport</keyword>
<dbReference type="CDD" id="cd17369">
    <property type="entry name" value="MFS_ShiA_like"/>
    <property type="match status" value="1"/>
</dbReference>
<accession>A0A3N2GQH6</accession>
<evidence type="ECO:0000313" key="9">
    <source>
        <dbReference type="EMBL" id="ROS38479.1"/>
    </source>
</evidence>
<dbReference type="PROSITE" id="PS00216">
    <property type="entry name" value="SUGAR_TRANSPORT_1"/>
    <property type="match status" value="1"/>
</dbReference>
<dbReference type="SUPFAM" id="SSF103473">
    <property type="entry name" value="MFS general substrate transporter"/>
    <property type="match status" value="1"/>
</dbReference>
<feature type="transmembrane region" description="Helical" evidence="7">
    <location>
        <begin position="407"/>
        <end position="426"/>
    </location>
</feature>
<dbReference type="PROSITE" id="PS00217">
    <property type="entry name" value="SUGAR_TRANSPORT_2"/>
    <property type="match status" value="1"/>
</dbReference>
<protein>
    <submittedName>
        <fullName evidence="9">MFS transporter</fullName>
    </submittedName>
</protein>
<evidence type="ECO:0000256" key="1">
    <source>
        <dbReference type="ARBA" id="ARBA00004651"/>
    </source>
</evidence>
<keyword evidence="4 7" id="KW-0812">Transmembrane</keyword>
<dbReference type="RefSeq" id="WP_123687041.1">
    <property type="nucleotide sequence ID" value="NZ_RKHY01000001.1"/>
</dbReference>
<feature type="transmembrane region" description="Helical" evidence="7">
    <location>
        <begin position="161"/>
        <end position="184"/>
    </location>
</feature>
<dbReference type="Pfam" id="PF00083">
    <property type="entry name" value="Sugar_tr"/>
    <property type="match status" value="1"/>
</dbReference>
<evidence type="ECO:0000256" key="4">
    <source>
        <dbReference type="ARBA" id="ARBA00022692"/>
    </source>
</evidence>
<dbReference type="EMBL" id="RKHY01000001">
    <property type="protein sequence ID" value="ROS38479.1"/>
    <property type="molecule type" value="Genomic_DNA"/>
</dbReference>
<evidence type="ECO:0000256" key="2">
    <source>
        <dbReference type="ARBA" id="ARBA00022448"/>
    </source>
</evidence>
<feature type="transmembrane region" description="Helical" evidence="7">
    <location>
        <begin position="250"/>
        <end position="271"/>
    </location>
</feature>
<dbReference type="AlphaFoldDB" id="A0A3N2GQH6"/>
<feature type="transmembrane region" description="Helical" evidence="7">
    <location>
        <begin position="376"/>
        <end position="395"/>
    </location>
</feature>
<feature type="transmembrane region" description="Helical" evidence="7">
    <location>
        <begin position="314"/>
        <end position="334"/>
    </location>
</feature>
<evidence type="ECO:0000259" key="8">
    <source>
        <dbReference type="PROSITE" id="PS50850"/>
    </source>
</evidence>
<feature type="transmembrane region" description="Helical" evidence="7">
    <location>
        <begin position="97"/>
        <end position="115"/>
    </location>
</feature>
<evidence type="ECO:0000256" key="5">
    <source>
        <dbReference type="ARBA" id="ARBA00022989"/>
    </source>
</evidence>
<organism evidence="9 10">
    <name type="scientific">Amycolatopsis thermoflava</name>
    <dbReference type="NCBI Taxonomy" id="84480"/>
    <lineage>
        <taxon>Bacteria</taxon>
        <taxon>Bacillati</taxon>
        <taxon>Actinomycetota</taxon>
        <taxon>Actinomycetes</taxon>
        <taxon>Pseudonocardiales</taxon>
        <taxon>Pseudonocardiaceae</taxon>
        <taxon>Amycolatopsis</taxon>
        <taxon>Amycolatopsis methanolica group</taxon>
    </lineage>
</organism>
<dbReference type="Gene3D" id="1.20.1250.20">
    <property type="entry name" value="MFS general substrate transporter like domains"/>
    <property type="match status" value="1"/>
</dbReference>
<feature type="domain" description="Major facilitator superfamily (MFS) profile" evidence="8">
    <location>
        <begin position="24"/>
        <end position="431"/>
    </location>
</feature>
<dbReference type="PANTHER" id="PTHR43045:SF1">
    <property type="entry name" value="SHIKIMATE TRANSPORTER"/>
    <property type="match status" value="1"/>
</dbReference>
<gene>
    <name evidence="9" type="ORF">EDD35_0757</name>
</gene>
<dbReference type="InterPro" id="IPR005828">
    <property type="entry name" value="MFS_sugar_transport-like"/>
</dbReference>
<feature type="transmembrane region" description="Helical" evidence="7">
    <location>
        <begin position="26"/>
        <end position="50"/>
    </location>
</feature>
<keyword evidence="6 7" id="KW-0472">Membrane</keyword>
<evidence type="ECO:0000256" key="3">
    <source>
        <dbReference type="ARBA" id="ARBA00022475"/>
    </source>
</evidence>
<feature type="transmembrane region" description="Helical" evidence="7">
    <location>
        <begin position="340"/>
        <end position="364"/>
    </location>
</feature>
<dbReference type="GO" id="GO:0022857">
    <property type="term" value="F:transmembrane transporter activity"/>
    <property type="evidence" value="ECO:0007669"/>
    <property type="project" value="InterPro"/>
</dbReference>
<feature type="transmembrane region" description="Helical" evidence="7">
    <location>
        <begin position="283"/>
        <end position="305"/>
    </location>
</feature>
<dbReference type="PANTHER" id="PTHR43045">
    <property type="entry name" value="SHIKIMATE TRANSPORTER"/>
    <property type="match status" value="1"/>
</dbReference>